<feature type="domain" description="TM2" evidence="6">
    <location>
        <begin position="18"/>
        <end position="64"/>
    </location>
</feature>
<organism evidence="7 8">
    <name type="scientific">Flavobacterium bomense</name>
    <dbReference type="NCBI Taxonomy" id="2497483"/>
    <lineage>
        <taxon>Bacteria</taxon>
        <taxon>Pseudomonadati</taxon>
        <taxon>Bacteroidota</taxon>
        <taxon>Flavobacteriia</taxon>
        <taxon>Flavobacteriales</taxon>
        <taxon>Flavobacteriaceae</taxon>
        <taxon>Flavobacterium</taxon>
    </lineage>
</organism>
<comment type="subcellular location">
    <subcellularLocation>
        <location evidence="1">Membrane</location>
        <topology evidence="1">Multi-pass membrane protein</topology>
    </subcellularLocation>
</comment>
<protein>
    <submittedName>
        <fullName evidence="7">TM2 domain-containing protein</fullName>
    </submittedName>
</protein>
<dbReference type="Proteomes" id="UP000280825">
    <property type="component" value="Unassembled WGS sequence"/>
</dbReference>
<proteinExistence type="predicted"/>
<evidence type="ECO:0000256" key="1">
    <source>
        <dbReference type="ARBA" id="ARBA00004141"/>
    </source>
</evidence>
<evidence type="ECO:0000313" key="7">
    <source>
        <dbReference type="EMBL" id="RTZ07922.1"/>
    </source>
</evidence>
<evidence type="ECO:0000256" key="5">
    <source>
        <dbReference type="SAM" id="Phobius"/>
    </source>
</evidence>
<reference evidence="7 8" key="1">
    <citation type="submission" date="2018-12" db="EMBL/GenBank/DDBJ databases">
        <title>Flavobacterium sp. nov., isolated from glacier ice.</title>
        <authorList>
            <person name="Liu Q."/>
            <person name="Xin Y.-H."/>
        </authorList>
    </citation>
    <scope>NUCLEOTIDE SEQUENCE [LARGE SCALE GENOMIC DNA]</scope>
    <source>
        <strain evidence="7 8">RB1N8</strain>
    </source>
</reference>
<keyword evidence="8" id="KW-1185">Reference proteome</keyword>
<dbReference type="GO" id="GO:0016020">
    <property type="term" value="C:membrane"/>
    <property type="evidence" value="ECO:0007669"/>
    <property type="project" value="UniProtKB-SubCell"/>
</dbReference>
<keyword evidence="2 5" id="KW-0812">Transmembrane</keyword>
<sequence length="93" mass="10605">MQNSKIENWNNPLPVRQNNKKLPAGILAILLGPLAIHKFLLGYTTEGIIWLVISLFTCGTVTYILGIIEGIIYLTKSDEEFYQMYQVGKKAWF</sequence>
<keyword evidence="3 5" id="KW-1133">Transmembrane helix</keyword>
<evidence type="ECO:0000256" key="2">
    <source>
        <dbReference type="ARBA" id="ARBA00022692"/>
    </source>
</evidence>
<comment type="caution">
    <text evidence="7">The sequence shown here is derived from an EMBL/GenBank/DDBJ whole genome shotgun (WGS) entry which is preliminary data.</text>
</comment>
<evidence type="ECO:0000256" key="3">
    <source>
        <dbReference type="ARBA" id="ARBA00022989"/>
    </source>
</evidence>
<feature type="transmembrane region" description="Helical" evidence="5">
    <location>
        <begin position="21"/>
        <end position="41"/>
    </location>
</feature>
<evidence type="ECO:0000259" key="6">
    <source>
        <dbReference type="Pfam" id="PF05154"/>
    </source>
</evidence>
<evidence type="ECO:0000313" key="8">
    <source>
        <dbReference type="Proteomes" id="UP000280825"/>
    </source>
</evidence>
<dbReference type="RefSeq" id="WP_126451929.1">
    <property type="nucleotide sequence ID" value="NZ_RYDJ01000001.1"/>
</dbReference>
<keyword evidence="4 5" id="KW-0472">Membrane</keyword>
<evidence type="ECO:0000256" key="4">
    <source>
        <dbReference type="ARBA" id="ARBA00023136"/>
    </source>
</evidence>
<gene>
    <name evidence="7" type="ORF">EKL98_00975</name>
</gene>
<name>A0A432CQV8_9FLAO</name>
<dbReference type="InterPro" id="IPR007829">
    <property type="entry name" value="TM2"/>
</dbReference>
<accession>A0A432CQV8</accession>
<dbReference type="AlphaFoldDB" id="A0A432CQV8"/>
<dbReference type="Pfam" id="PF05154">
    <property type="entry name" value="TM2"/>
    <property type="match status" value="1"/>
</dbReference>
<dbReference type="EMBL" id="RYDJ01000001">
    <property type="protein sequence ID" value="RTZ07922.1"/>
    <property type="molecule type" value="Genomic_DNA"/>
</dbReference>
<feature type="transmembrane region" description="Helical" evidence="5">
    <location>
        <begin position="47"/>
        <end position="74"/>
    </location>
</feature>